<dbReference type="SUPFAM" id="SSF55856">
    <property type="entry name" value="Cytochrome b5-like heme/steroid binding domain"/>
    <property type="match status" value="1"/>
</dbReference>
<dbReference type="PANTHER" id="PTHR10281">
    <property type="entry name" value="MEMBRANE-ASSOCIATED PROGESTERONE RECEPTOR COMPONENT-RELATED"/>
    <property type="match status" value="1"/>
</dbReference>
<evidence type="ECO:0000313" key="6">
    <source>
        <dbReference type="Proteomes" id="UP000008792"/>
    </source>
</evidence>
<feature type="domain" description="Cytochrome b5 heme-binding" evidence="4">
    <location>
        <begin position="58"/>
        <end position="143"/>
    </location>
</feature>
<dbReference type="GO" id="GO:0012505">
    <property type="term" value="C:endomembrane system"/>
    <property type="evidence" value="ECO:0007669"/>
    <property type="project" value="TreeGrafter"/>
</dbReference>
<feature type="compositionally biased region" description="Acidic residues" evidence="2">
    <location>
        <begin position="168"/>
        <end position="181"/>
    </location>
</feature>
<dbReference type="InterPro" id="IPR036400">
    <property type="entry name" value="Cyt_B5-like_heme/steroid_sf"/>
</dbReference>
<feature type="region of interest" description="Disordered" evidence="2">
    <location>
        <begin position="144"/>
        <end position="203"/>
    </location>
</feature>
<dbReference type="InterPro" id="IPR050577">
    <property type="entry name" value="MAPR/NEUFC/NENF-like"/>
</dbReference>
<evidence type="ECO:0000256" key="1">
    <source>
        <dbReference type="ARBA" id="ARBA00038357"/>
    </source>
</evidence>
<dbReference type="OrthoDB" id="547796at2759"/>
<feature type="transmembrane region" description="Helical" evidence="3">
    <location>
        <begin position="6"/>
        <end position="24"/>
    </location>
</feature>
<dbReference type="InterPro" id="IPR001199">
    <property type="entry name" value="Cyt_B5-like_heme/steroid-bd"/>
</dbReference>
<keyword evidence="3" id="KW-0472">Membrane</keyword>
<dbReference type="Gene3D" id="3.10.120.10">
    <property type="entry name" value="Cytochrome b5-like heme/steroid binding domain"/>
    <property type="match status" value="1"/>
</dbReference>
<comment type="similarity">
    <text evidence="1">Belongs to the cytochrome b5 family. MAPR subfamily.</text>
</comment>
<evidence type="ECO:0000256" key="2">
    <source>
        <dbReference type="SAM" id="MobiDB-lite"/>
    </source>
</evidence>
<organism evidence="5 6">
    <name type="scientific">Drosophila virilis</name>
    <name type="common">Fruit fly</name>
    <dbReference type="NCBI Taxonomy" id="7244"/>
    <lineage>
        <taxon>Eukaryota</taxon>
        <taxon>Metazoa</taxon>
        <taxon>Ecdysozoa</taxon>
        <taxon>Arthropoda</taxon>
        <taxon>Hexapoda</taxon>
        <taxon>Insecta</taxon>
        <taxon>Pterygota</taxon>
        <taxon>Neoptera</taxon>
        <taxon>Endopterygota</taxon>
        <taxon>Diptera</taxon>
        <taxon>Brachycera</taxon>
        <taxon>Muscomorpha</taxon>
        <taxon>Ephydroidea</taxon>
        <taxon>Drosophilidae</taxon>
        <taxon>Drosophila</taxon>
    </lineage>
</organism>
<keyword evidence="3" id="KW-0812">Transmembrane</keyword>
<evidence type="ECO:0000259" key="4">
    <source>
        <dbReference type="SMART" id="SM01117"/>
    </source>
</evidence>
<evidence type="ECO:0000256" key="3">
    <source>
        <dbReference type="SAM" id="Phobius"/>
    </source>
</evidence>
<dbReference type="AlphaFoldDB" id="B4MDK7"/>
<keyword evidence="3" id="KW-1133">Transmembrane helix</keyword>
<sequence>MAEENGLFGAVLIFGLIVVGYIFCHCYQKLKNRVCGENNARKDQKVAPELPPFPFTKMTEKQLLEYDGSRSDGRILIAFKGKIFDVSTGLEDFSPQGVLGCVAGRNFSEYLARTLQPRETKVDYMARWDKLLDKNYPMVGVLIDEEEQDNKGTENKEENEVNDKTEQEEQVQEEDQEEEENLVGIMDEPNDSTDVQLGDCPFDDEAEMSVIKVTETTEMLEDELPPILAAGLAEKSL</sequence>
<dbReference type="KEGG" id="dvi:6635739"/>
<dbReference type="GO" id="GO:0016020">
    <property type="term" value="C:membrane"/>
    <property type="evidence" value="ECO:0007669"/>
    <property type="project" value="TreeGrafter"/>
</dbReference>
<dbReference type="eggNOG" id="KOG1110">
    <property type="taxonomic scope" value="Eukaryota"/>
</dbReference>
<dbReference type="Pfam" id="PF00173">
    <property type="entry name" value="Cyt-b5"/>
    <property type="match status" value="1"/>
</dbReference>
<reference evidence="5 6" key="1">
    <citation type="journal article" date="2007" name="Nature">
        <title>Evolution of genes and genomes on the Drosophila phylogeny.</title>
        <authorList>
            <consortium name="Drosophila 12 Genomes Consortium"/>
            <person name="Clark A.G."/>
            <person name="Eisen M.B."/>
            <person name="Smith D.R."/>
            <person name="Bergman C.M."/>
            <person name="Oliver B."/>
            <person name="Markow T.A."/>
            <person name="Kaufman T.C."/>
            <person name="Kellis M."/>
            <person name="Gelbart W."/>
            <person name="Iyer V.N."/>
            <person name="Pollard D.A."/>
            <person name="Sackton T.B."/>
            <person name="Larracuente A.M."/>
            <person name="Singh N.D."/>
            <person name="Abad J.P."/>
            <person name="Abt D.N."/>
            <person name="Adryan B."/>
            <person name="Aguade M."/>
            <person name="Akashi H."/>
            <person name="Anderson W.W."/>
            <person name="Aquadro C.F."/>
            <person name="Ardell D.H."/>
            <person name="Arguello R."/>
            <person name="Artieri C.G."/>
            <person name="Barbash D.A."/>
            <person name="Barker D."/>
            <person name="Barsanti P."/>
            <person name="Batterham P."/>
            <person name="Batzoglou S."/>
            <person name="Begun D."/>
            <person name="Bhutkar A."/>
            <person name="Blanco E."/>
            <person name="Bosak S.A."/>
            <person name="Bradley R.K."/>
            <person name="Brand A.D."/>
            <person name="Brent M.R."/>
            <person name="Brooks A.N."/>
            <person name="Brown R.H."/>
            <person name="Butlin R.K."/>
            <person name="Caggese C."/>
            <person name="Calvi B.R."/>
            <person name="Bernardo de Carvalho A."/>
            <person name="Caspi A."/>
            <person name="Castrezana S."/>
            <person name="Celniker S.E."/>
            <person name="Chang J.L."/>
            <person name="Chapple C."/>
            <person name="Chatterji S."/>
            <person name="Chinwalla A."/>
            <person name="Civetta A."/>
            <person name="Clifton S.W."/>
            <person name="Comeron J.M."/>
            <person name="Costello J.C."/>
            <person name="Coyne J.A."/>
            <person name="Daub J."/>
            <person name="David R.G."/>
            <person name="Delcher A.L."/>
            <person name="Delehaunty K."/>
            <person name="Do C.B."/>
            <person name="Ebling H."/>
            <person name="Edwards K."/>
            <person name="Eickbush T."/>
            <person name="Evans J.D."/>
            <person name="Filipski A."/>
            <person name="Findeiss S."/>
            <person name="Freyhult E."/>
            <person name="Fulton L."/>
            <person name="Fulton R."/>
            <person name="Garcia A.C."/>
            <person name="Gardiner A."/>
            <person name="Garfield D.A."/>
            <person name="Garvin B.E."/>
            <person name="Gibson G."/>
            <person name="Gilbert D."/>
            <person name="Gnerre S."/>
            <person name="Godfrey J."/>
            <person name="Good R."/>
            <person name="Gotea V."/>
            <person name="Gravely B."/>
            <person name="Greenberg A.J."/>
            <person name="Griffiths-Jones S."/>
            <person name="Gross S."/>
            <person name="Guigo R."/>
            <person name="Gustafson E.A."/>
            <person name="Haerty W."/>
            <person name="Hahn M.W."/>
            <person name="Halligan D.L."/>
            <person name="Halpern A.L."/>
            <person name="Halter G.M."/>
            <person name="Han M.V."/>
            <person name="Heger A."/>
            <person name="Hillier L."/>
            <person name="Hinrichs A.S."/>
            <person name="Holmes I."/>
            <person name="Hoskins R.A."/>
            <person name="Hubisz M.J."/>
            <person name="Hultmark D."/>
            <person name="Huntley M.A."/>
            <person name="Jaffe D.B."/>
            <person name="Jagadeeshan S."/>
            <person name="Jeck W.R."/>
            <person name="Johnson J."/>
            <person name="Jones C.D."/>
            <person name="Jordan W.C."/>
            <person name="Karpen G.H."/>
            <person name="Kataoka E."/>
            <person name="Keightley P.D."/>
            <person name="Kheradpour P."/>
            <person name="Kirkness E.F."/>
            <person name="Koerich L.B."/>
            <person name="Kristiansen K."/>
            <person name="Kudrna D."/>
            <person name="Kulathinal R.J."/>
            <person name="Kumar S."/>
            <person name="Kwok R."/>
            <person name="Lander E."/>
            <person name="Langley C.H."/>
            <person name="Lapoint R."/>
            <person name="Lazzaro B.P."/>
            <person name="Lee S.J."/>
            <person name="Levesque L."/>
            <person name="Li R."/>
            <person name="Lin C.F."/>
            <person name="Lin M.F."/>
            <person name="Lindblad-Toh K."/>
            <person name="Llopart A."/>
            <person name="Long M."/>
            <person name="Low L."/>
            <person name="Lozovsky E."/>
            <person name="Lu J."/>
            <person name="Luo M."/>
            <person name="Machado C.A."/>
            <person name="Makalowski W."/>
            <person name="Marzo M."/>
            <person name="Matsuda M."/>
            <person name="Matzkin L."/>
            <person name="McAllister B."/>
            <person name="McBride C.S."/>
            <person name="McKernan B."/>
            <person name="McKernan K."/>
            <person name="Mendez-Lago M."/>
            <person name="Minx P."/>
            <person name="Mollenhauer M.U."/>
            <person name="Montooth K."/>
            <person name="Mount S.M."/>
            <person name="Mu X."/>
            <person name="Myers E."/>
            <person name="Negre B."/>
            <person name="Newfeld S."/>
            <person name="Nielsen R."/>
            <person name="Noor M.A."/>
            <person name="O'Grady P."/>
            <person name="Pachter L."/>
            <person name="Papaceit M."/>
            <person name="Parisi M.J."/>
            <person name="Parisi M."/>
            <person name="Parts L."/>
            <person name="Pedersen J.S."/>
            <person name="Pesole G."/>
            <person name="Phillippy A.M."/>
            <person name="Ponting C.P."/>
            <person name="Pop M."/>
            <person name="Porcelli D."/>
            <person name="Powell J.R."/>
            <person name="Prohaska S."/>
            <person name="Pruitt K."/>
            <person name="Puig M."/>
            <person name="Quesneville H."/>
            <person name="Ram K.R."/>
            <person name="Rand D."/>
            <person name="Rasmussen M.D."/>
            <person name="Reed L.K."/>
            <person name="Reenan R."/>
            <person name="Reily A."/>
            <person name="Remington K.A."/>
            <person name="Rieger T.T."/>
            <person name="Ritchie M.G."/>
            <person name="Robin C."/>
            <person name="Rogers Y.H."/>
            <person name="Rohde C."/>
            <person name="Rozas J."/>
            <person name="Rubenfield M.J."/>
            <person name="Ruiz A."/>
            <person name="Russo S."/>
            <person name="Salzberg S.L."/>
            <person name="Sanchez-Gracia A."/>
            <person name="Saranga D.J."/>
            <person name="Sato H."/>
            <person name="Schaeffer S.W."/>
            <person name="Schatz M.C."/>
            <person name="Schlenke T."/>
            <person name="Schwartz R."/>
            <person name="Segarra C."/>
            <person name="Singh R.S."/>
            <person name="Sirot L."/>
            <person name="Sirota M."/>
            <person name="Sisneros N.B."/>
            <person name="Smith C.D."/>
            <person name="Smith T.F."/>
            <person name="Spieth J."/>
            <person name="Stage D.E."/>
            <person name="Stark A."/>
            <person name="Stephan W."/>
            <person name="Strausberg R.L."/>
            <person name="Strempel S."/>
            <person name="Sturgill D."/>
            <person name="Sutton G."/>
            <person name="Sutton G.G."/>
            <person name="Tao W."/>
            <person name="Teichmann S."/>
            <person name="Tobari Y.N."/>
            <person name="Tomimura Y."/>
            <person name="Tsolas J.M."/>
            <person name="Valente V.L."/>
            <person name="Venter E."/>
            <person name="Venter J.C."/>
            <person name="Vicario S."/>
            <person name="Vieira F.G."/>
            <person name="Vilella A.J."/>
            <person name="Villasante A."/>
            <person name="Walenz B."/>
            <person name="Wang J."/>
            <person name="Wasserman M."/>
            <person name="Watts T."/>
            <person name="Wilson D."/>
            <person name="Wilson R.K."/>
            <person name="Wing R.A."/>
            <person name="Wolfner M.F."/>
            <person name="Wong A."/>
            <person name="Wong G.K."/>
            <person name="Wu C.I."/>
            <person name="Wu G."/>
            <person name="Yamamoto D."/>
            <person name="Yang H.P."/>
            <person name="Yang S.P."/>
            <person name="Yorke J.A."/>
            <person name="Yoshida K."/>
            <person name="Zdobnov E."/>
            <person name="Zhang P."/>
            <person name="Zhang Y."/>
            <person name="Zimin A.V."/>
            <person name="Baldwin J."/>
            <person name="Abdouelleil A."/>
            <person name="Abdulkadir J."/>
            <person name="Abebe A."/>
            <person name="Abera B."/>
            <person name="Abreu J."/>
            <person name="Acer S.C."/>
            <person name="Aftuck L."/>
            <person name="Alexander A."/>
            <person name="An P."/>
            <person name="Anderson E."/>
            <person name="Anderson S."/>
            <person name="Arachi H."/>
            <person name="Azer M."/>
            <person name="Bachantsang P."/>
            <person name="Barry A."/>
            <person name="Bayul T."/>
            <person name="Berlin A."/>
            <person name="Bessette D."/>
            <person name="Bloom T."/>
            <person name="Blye J."/>
            <person name="Boguslavskiy L."/>
            <person name="Bonnet C."/>
            <person name="Boukhgalter B."/>
            <person name="Bourzgui I."/>
            <person name="Brown A."/>
            <person name="Cahill P."/>
            <person name="Channer S."/>
            <person name="Cheshatsang Y."/>
            <person name="Chuda L."/>
            <person name="Citroen M."/>
            <person name="Collymore A."/>
            <person name="Cooke P."/>
            <person name="Costello M."/>
            <person name="D'Aco K."/>
            <person name="Daza R."/>
            <person name="De Haan G."/>
            <person name="DeGray S."/>
            <person name="DeMaso C."/>
            <person name="Dhargay N."/>
            <person name="Dooley K."/>
            <person name="Dooley E."/>
            <person name="Doricent M."/>
            <person name="Dorje P."/>
            <person name="Dorjee K."/>
            <person name="Dupes A."/>
            <person name="Elong R."/>
            <person name="Falk J."/>
            <person name="Farina A."/>
            <person name="Faro S."/>
            <person name="Ferguson D."/>
            <person name="Fisher S."/>
            <person name="Foley C.D."/>
            <person name="Franke A."/>
            <person name="Friedrich D."/>
            <person name="Gadbois L."/>
            <person name="Gearin G."/>
            <person name="Gearin C.R."/>
            <person name="Giannoukos G."/>
            <person name="Goode T."/>
            <person name="Graham J."/>
            <person name="Grandbois E."/>
            <person name="Grewal S."/>
            <person name="Gyaltsen K."/>
            <person name="Hafez N."/>
            <person name="Hagos B."/>
            <person name="Hall J."/>
            <person name="Henson C."/>
            <person name="Hollinger A."/>
            <person name="Honan T."/>
            <person name="Huard M.D."/>
            <person name="Hughes L."/>
            <person name="Hurhula B."/>
            <person name="Husby M.E."/>
            <person name="Kamat A."/>
            <person name="Kanga B."/>
            <person name="Kashin S."/>
            <person name="Khazanovich D."/>
            <person name="Kisner P."/>
            <person name="Lance K."/>
            <person name="Lara M."/>
            <person name="Lee W."/>
            <person name="Lennon N."/>
            <person name="Letendre F."/>
            <person name="LeVine R."/>
            <person name="Lipovsky A."/>
            <person name="Liu X."/>
            <person name="Liu J."/>
            <person name="Liu S."/>
            <person name="Lokyitsang T."/>
            <person name="Lokyitsang Y."/>
            <person name="Lubonja R."/>
            <person name="Lui A."/>
            <person name="MacDonald P."/>
            <person name="Magnisalis V."/>
            <person name="Maru K."/>
            <person name="Matthews C."/>
            <person name="McCusker W."/>
            <person name="McDonough S."/>
            <person name="Mehta T."/>
            <person name="Meldrim J."/>
            <person name="Meneus L."/>
            <person name="Mihai O."/>
            <person name="Mihalev A."/>
            <person name="Mihova T."/>
            <person name="Mittelman R."/>
            <person name="Mlenga V."/>
            <person name="Montmayeur A."/>
            <person name="Mulrain L."/>
            <person name="Navidi A."/>
            <person name="Naylor J."/>
            <person name="Negash T."/>
            <person name="Nguyen T."/>
            <person name="Nguyen N."/>
            <person name="Nicol R."/>
            <person name="Norbu C."/>
            <person name="Norbu N."/>
            <person name="Novod N."/>
            <person name="O'Neill B."/>
            <person name="Osman S."/>
            <person name="Markiewicz E."/>
            <person name="Oyono O.L."/>
            <person name="Patti C."/>
            <person name="Phunkhang P."/>
            <person name="Pierre F."/>
            <person name="Priest M."/>
            <person name="Raghuraman S."/>
            <person name="Rege F."/>
            <person name="Reyes R."/>
            <person name="Rise C."/>
            <person name="Rogov P."/>
            <person name="Ross K."/>
            <person name="Ryan E."/>
            <person name="Settipalli S."/>
            <person name="Shea T."/>
            <person name="Sherpa N."/>
            <person name="Shi L."/>
            <person name="Shih D."/>
            <person name="Sparrow T."/>
            <person name="Spaulding J."/>
            <person name="Stalker J."/>
            <person name="Stange-Thomann N."/>
            <person name="Stavropoulos S."/>
            <person name="Stone C."/>
            <person name="Strader C."/>
            <person name="Tesfaye S."/>
            <person name="Thomson T."/>
            <person name="Thoulutsang Y."/>
            <person name="Thoulutsang D."/>
            <person name="Topham K."/>
            <person name="Topping I."/>
            <person name="Tsamla T."/>
            <person name="Vassiliev H."/>
            <person name="Vo A."/>
            <person name="Wangchuk T."/>
            <person name="Wangdi T."/>
            <person name="Weiand M."/>
            <person name="Wilkinson J."/>
            <person name="Wilson A."/>
            <person name="Yadav S."/>
            <person name="Young G."/>
            <person name="Yu Q."/>
            <person name="Zembek L."/>
            <person name="Zhong D."/>
            <person name="Zimmer A."/>
            <person name="Zwirko Z."/>
            <person name="Jaffe D.B."/>
            <person name="Alvarez P."/>
            <person name="Brockman W."/>
            <person name="Butler J."/>
            <person name="Chin C."/>
            <person name="Gnerre S."/>
            <person name="Grabherr M."/>
            <person name="Kleber M."/>
            <person name="Mauceli E."/>
            <person name="MacCallum I."/>
        </authorList>
    </citation>
    <scope>NUCLEOTIDE SEQUENCE [LARGE SCALE GENOMIC DNA]</scope>
    <source>
        <strain evidence="6">Tucson 15010-1051.87</strain>
    </source>
</reference>
<dbReference type="EMBL" id="CH940661">
    <property type="protein sequence ID" value="EDW71268.1"/>
    <property type="molecule type" value="Genomic_DNA"/>
</dbReference>
<dbReference type="FunCoup" id="B4MDK7">
    <property type="interactions" value="61"/>
</dbReference>
<evidence type="ECO:0000313" key="5">
    <source>
        <dbReference type="EMBL" id="EDW71268.1"/>
    </source>
</evidence>
<dbReference type="PhylomeDB" id="B4MDK7"/>
<feature type="compositionally biased region" description="Basic and acidic residues" evidence="2">
    <location>
        <begin position="149"/>
        <end position="167"/>
    </location>
</feature>
<accession>B4MDK7</accession>
<proteinExistence type="inferred from homology"/>
<gene>
    <name evidence="5" type="primary">Dvir\GJ16155</name>
    <name evidence="5" type="ORF">Dvir_GJ16155</name>
</gene>
<dbReference type="SMR" id="B4MDK7"/>
<dbReference type="HOGENOM" id="CLU_1171724_0_0_1"/>
<keyword evidence="6" id="KW-1185">Reference proteome</keyword>
<dbReference type="STRING" id="7244.B4MDK7"/>
<name>B4MDK7_DROVI</name>
<dbReference type="OMA" id="GIMDEPN"/>
<protein>
    <recommendedName>
        <fullName evidence="4">Cytochrome b5 heme-binding domain-containing protein</fullName>
    </recommendedName>
</protein>
<dbReference type="Proteomes" id="UP000008792">
    <property type="component" value="Unassembled WGS sequence"/>
</dbReference>
<dbReference type="PANTHER" id="PTHR10281:SF76">
    <property type="entry name" value="CALCUTTA CUP-RELATED"/>
    <property type="match status" value="1"/>
</dbReference>
<dbReference type="SMART" id="SM01117">
    <property type="entry name" value="Cyt-b5"/>
    <property type="match status" value="1"/>
</dbReference>
<dbReference type="InParanoid" id="B4MDK7"/>